<dbReference type="PROSITE" id="PS01129">
    <property type="entry name" value="PSI_RLU"/>
    <property type="match status" value="1"/>
</dbReference>
<dbReference type="PROSITE" id="PS50889">
    <property type="entry name" value="S4"/>
    <property type="match status" value="1"/>
</dbReference>
<dbReference type="Pfam" id="PF00849">
    <property type="entry name" value="PseudoU_synth_2"/>
    <property type="match status" value="1"/>
</dbReference>
<organism evidence="10 11">
    <name type="scientific">Simiduia agarivorans (strain DSM 21679 / JCM 13881 / BCRC 17597 / SA1)</name>
    <dbReference type="NCBI Taxonomy" id="1117647"/>
    <lineage>
        <taxon>Bacteria</taxon>
        <taxon>Pseudomonadati</taxon>
        <taxon>Pseudomonadota</taxon>
        <taxon>Gammaproteobacteria</taxon>
        <taxon>Cellvibrionales</taxon>
        <taxon>Cellvibrionaceae</taxon>
        <taxon>Simiduia</taxon>
    </lineage>
</organism>
<dbReference type="SUPFAM" id="SSF55120">
    <property type="entry name" value="Pseudouridine synthase"/>
    <property type="match status" value="1"/>
</dbReference>
<dbReference type="GO" id="GO:0160140">
    <property type="term" value="F:23S rRNA pseudouridine(1911/1915/1917) synthase activity"/>
    <property type="evidence" value="ECO:0007669"/>
    <property type="project" value="UniProtKB-EC"/>
</dbReference>
<accession>K4KNE8</accession>
<evidence type="ECO:0000259" key="9">
    <source>
        <dbReference type="Pfam" id="PF00849"/>
    </source>
</evidence>
<dbReference type="PANTHER" id="PTHR21600">
    <property type="entry name" value="MITOCHONDRIAL RNA PSEUDOURIDINE SYNTHASE"/>
    <property type="match status" value="1"/>
</dbReference>
<comment type="catalytic activity">
    <reaction evidence="8">
        <text>a uridine in RNA = a pseudouridine in RNA</text>
        <dbReference type="Rhea" id="RHEA:48348"/>
        <dbReference type="Rhea" id="RHEA-COMP:12068"/>
        <dbReference type="Rhea" id="RHEA-COMP:12069"/>
        <dbReference type="ChEBI" id="CHEBI:65314"/>
        <dbReference type="ChEBI" id="CHEBI:65315"/>
    </reaction>
</comment>
<feature type="active site" evidence="6">
    <location>
        <position position="141"/>
    </location>
</feature>
<gene>
    <name evidence="10" type="ordered locus">M5M_17705</name>
</gene>
<dbReference type="InterPro" id="IPR006145">
    <property type="entry name" value="PsdUridine_synth_RsuA/RluA"/>
</dbReference>
<dbReference type="GO" id="GO:0003723">
    <property type="term" value="F:RNA binding"/>
    <property type="evidence" value="ECO:0007669"/>
    <property type="project" value="UniProtKB-KW"/>
</dbReference>
<dbReference type="Gene3D" id="3.10.290.10">
    <property type="entry name" value="RNA-binding S4 domain"/>
    <property type="match status" value="1"/>
</dbReference>
<reference evidence="10 11" key="1">
    <citation type="journal article" date="2013" name="Genome Announc.">
        <title>Complete genome sequence of Simiduia agarivorans SA1(T), a marine bacterium able to degrade a variety of polysaccharides.</title>
        <authorList>
            <person name="Lin S.Y."/>
            <person name="Shieh W.Y."/>
            <person name="Chen J.S."/>
            <person name="Tang S.L."/>
        </authorList>
    </citation>
    <scope>NUCLEOTIDE SEQUENCE [LARGE SCALE GENOMIC DNA]</scope>
    <source>
        <strain evidence="11">DSM 21679 / JCM 13881 / BCRC 17597 / SA1</strain>
    </source>
</reference>
<name>K4KNE8_SIMAS</name>
<dbReference type="InterPro" id="IPR020103">
    <property type="entry name" value="PsdUridine_synth_cat_dom_sf"/>
</dbReference>
<dbReference type="OrthoDB" id="9807829at2"/>
<keyword evidence="2 7" id="KW-0694">RNA-binding</keyword>
<dbReference type="NCBIfam" id="TIGR00005">
    <property type="entry name" value="rluA_subfam"/>
    <property type="match status" value="1"/>
</dbReference>
<dbReference type="RefSeq" id="WP_015048822.1">
    <property type="nucleotide sequence ID" value="NC_018868.3"/>
</dbReference>
<dbReference type="InterPro" id="IPR006225">
    <property type="entry name" value="PsdUridine_synth_RluC/D"/>
</dbReference>
<evidence type="ECO:0000313" key="10">
    <source>
        <dbReference type="EMBL" id="AFV00670.1"/>
    </source>
</evidence>
<dbReference type="InterPro" id="IPR006224">
    <property type="entry name" value="PsdUridine_synth_RluA-like_CS"/>
</dbReference>
<dbReference type="Proteomes" id="UP000000466">
    <property type="component" value="Chromosome"/>
</dbReference>
<dbReference type="Gene3D" id="3.30.2350.10">
    <property type="entry name" value="Pseudouridine synthase"/>
    <property type="match status" value="1"/>
</dbReference>
<comment type="function">
    <text evidence="5">Responsible for synthesis of pseudouridine from uracil at positions 1911, 1915 and 1917 in 23S ribosomal RNA.</text>
</comment>
<dbReference type="STRING" id="1117647.M5M_17705"/>
<evidence type="ECO:0000256" key="2">
    <source>
        <dbReference type="ARBA" id="ARBA00022884"/>
    </source>
</evidence>
<dbReference type="CDD" id="cd00165">
    <property type="entry name" value="S4"/>
    <property type="match status" value="1"/>
</dbReference>
<dbReference type="HOGENOM" id="CLU_016902_4_0_6"/>
<dbReference type="EMBL" id="CP003746">
    <property type="protein sequence ID" value="AFV00670.1"/>
    <property type="molecule type" value="Genomic_DNA"/>
</dbReference>
<dbReference type="CDD" id="cd02869">
    <property type="entry name" value="PseudoU_synth_RluA_like"/>
    <property type="match status" value="1"/>
</dbReference>
<dbReference type="InterPro" id="IPR050188">
    <property type="entry name" value="RluA_PseudoU_synthase"/>
</dbReference>
<evidence type="ECO:0000256" key="8">
    <source>
        <dbReference type="RuleBase" id="RU362028"/>
    </source>
</evidence>
<evidence type="ECO:0000256" key="3">
    <source>
        <dbReference type="ARBA" id="ARBA00023235"/>
    </source>
</evidence>
<feature type="domain" description="Pseudouridine synthase RsuA/RluA-like" evidence="9">
    <location>
        <begin position="95"/>
        <end position="244"/>
    </location>
</feature>
<evidence type="ECO:0000256" key="7">
    <source>
        <dbReference type="PROSITE-ProRule" id="PRU00182"/>
    </source>
</evidence>
<dbReference type="eggNOG" id="COG0564">
    <property type="taxonomic scope" value="Bacteria"/>
</dbReference>
<keyword evidence="3 8" id="KW-0413">Isomerase</keyword>
<evidence type="ECO:0000256" key="5">
    <source>
        <dbReference type="ARBA" id="ARBA00056072"/>
    </source>
</evidence>
<evidence type="ECO:0000313" key="11">
    <source>
        <dbReference type="Proteomes" id="UP000000466"/>
    </source>
</evidence>
<dbReference type="NCBIfam" id="NF008385">
    <property type="entry name" value="PRK11180.1"/>
    <property type="match status" value="1"/>
</dbReference>
<keyword evidence="11" id="KW-1185">Reference proteome</keyword>
<dbReference type="FunFam" id="3.30.2350.10:FF:000006">
    <property type="entry name" value="Pseudouridine synthase"/>
    <property type="match status" value="1"/>
</dbReference>
<comment type="similarity">
    <text evidence="1 8">Belongs to the pseudouridine synthase RluA family.</text>
</comment>
<evidence type="ECO:0000256" key="1">
    <source>
        <dbReference type="ARBA" id="ARBA00010876"/>
    </source>
</evidence>
<dbReference type="PANTHER" id="PTHR21600:SF44">
    <property type="entry name" value="RIBOSOMAL LARGE SUBUNIT PSEUDOURIDINE SYNTHASE D"/>
    <property type="match status" value="1"/>
</dbReference>
<comment type="catalytic activity">
    <reaction evidence="4">
        <text>uridine(1911/1915/1917) in 23S rRNA = pseudouridine(1911/1915/1917) in 23S rRNA</text>
        <dbReference type="Rhea" id="RHEA:42524"/>
        <dbReference type="Rhea" id="RHEA-COMP:10097"/>
        <dbReference type="Rhea" id="RHEA-COMP:10098"/>
        <dbReference type="ChEBI" id="CHEBI:65314"/>
        <dbReference type="ChEBI" id="CHEBI:65315"/>
        <dbReference type="EC" id="5.4.99.23"/>
    </reaction>
</comment>
<dbReference type="KEGG" id="saga:M5M_17705"/>
<dbReference type="EC" id="5.4.99.-" evidence="8"/>
<protein>
    <recommendedName>
        <fullName evidence="8">Pseudouridine synthase</fullName>
        <ecNumber evidence="8">5.4.99.-</ecNumber>
    </recommendedName>
</protein>
<evidence type="ECO:0000256" key="4">
    <source>
        <dbReference type="ARBA" id="ARBA00036882"/>
    </source>
</evidence>
<dbReference type="InterPro" id="IPR036986">
    <property type="entry name" value="S4_RNA-bd_sf"/>
</dbReference>
<evidence type="ECO:0000256" key="6">
    <source>
        <dbReference type="PIRSR" id="PIRSR606225-1"/>
    </source>
</evidence>
<dbReference type="GO" id="GO:0000455">
    <property type="term" value="P:enzyme-directed rRNA pseudouridine synthesis"/>
    <property type="evidence" value="ECO:0007669"/>
    <property type="project" value="TreeGrafter"/>
</dbReference>
<dbReference type="AlphaFoldDB" id="K4KNE8"/>
<proteinExistence type="inferred from homology"/>
<sequence>MSSPNPTISLAATVPQGAGGARVDAMASQLFPDYSRARLQTWIKEGALTLDGRPCKPKDKCFGGESLALEAALEPAGDWVAEAIALDIVYEDDTLLVINKPAGLVVHPGAGNPTGTLLNALLHHCPSLEQVPRAGIVHRLDKDTTGLMVVAKTPQAQINLVRQLQKRSVKREYDALVVGKLIAGGTVDQPMARHPTQRTKMAVTDVGGKEAITRYSVSERFGHYTLVRCSLATGRTHQIRVHMAWLKHPLVGDKTYGGNRQLAAGISSELRNTILTFPRQALHATHLELVHPVLKETMAWHAERPEDFEQILNQLAEEDPLV</sequence>